<evidence type="ECO:0000256" key="1">
    <source>
        <dbReference type="ARBA" id="ARBA00022741"/>
    </source>
</evidence>
<sequence length="602" mass="67613">MQTPDQLETLNKFIDRKRKLNSRQAKEIFDHDILGSIGAKAGGLTSPLFIVVGGQPAAGKTSMTGQLWRRLDQDATQVVDENQLITYLPDNNRTRILGTCRVAEINRLAVTNWRDQLIEYAFAHRSNIVLEAHDAPNPVVLARARREGYKTELNIVSTDRITSFTAMHDRFERGLSQNDISDIALPDANAHDRSYDLWACIAAASETSSEFGRIAIVRRSGEILHQKELPADHAQAANLNVEQSSTRALMIERNRPLAQSQRDEIMTIWDRLTRSDVLRHHARMDLPMRSTIIEINSALNDQGNFDPHQPASENPREMAEALVRNIKEDVDSIAANKEGQHPLSQQFLPQILLLYKSLEEEFLGNRAVDVGGDLELSAGLRSAKRSRLDRGEASTSNNTRGEQTQVARLPRERPRFLVEVSQGVYRPIEIYNSMVVDRDTFPNMNRNRSKMNVLIWSEDSNGYETPASLMARSRATNSDLFARTMSDGQLPHSLASRSPDALPAVLIDGGNGSTFLANTKICLDTIDQIPSWITSERILVRNERGGYDELSQRLADNTFSLLPSSTRACLGLRLPERDVAQPKSTSRDFLINRSRDDANERE</sequence>
<reference evidence="5" key="1">
    <citation type="submission" date="2016-01" db="EMBL/GenBank/DDBJ databases">
        <authorList>
            <person name="Regsiter A."/>
            <person name="william w."/>
        </authorList>
    </citation>
    <scope>NUCLEOTIDE SEQUENCE</scope>
    <source>
        <strain evidence="5">NCPPB 1641</strain>
    </source>
</reference>
<dbReference type="InterPro" id="IPR027417">
    <property type="entry name" value="P-loop_NTPase"/>
</dbReference>
<dbReference type="InterPro" id="IPR010488">
    <property type="entry name" value="Zeta_toxin_domain"/>
</dbReference>
<evidence type="ECO:0000313" key="6">
    <source>
        <dbReference type="Proteomes" id="UP000192140"/>
    </source>
</evidence>
<dbReference type="AlphaFoldDB" id="A0A1S7U9Q0"/>
<keyword evidence="1" id="KW-0547">Nucleotide-binding</keyword>
<comment type="caution">
    <text evidence="5">The sequence shown here is derived from an EMBL/GenBank/DDBJ whole genome shotgun (WGS) entry which is preliminary data.</text>
</comment>
<dbReference type="EMBL" id="FCNP01000049">
    <property type="protein sequence ID" value="CVI63654.1"/>
    <property type="molecule type" value="Genomic_DNA"/>
</dbReference>
<evidence type="ECO:0000259" key="4">
    <source>
        <dbReference type="Pfam" id="PF06414"/>
    </source>
</evidence>
<evidence type="ECO:0000256" key="3">
    <source>
        <dbReference type="SAM" id="MobiDB-lite"/>
    </source>
</evidence>
<evidence type="ECO:0000256" key="2">
    <source>
        <dbReference type="ARBA" id="ARBA00022840"/>
    </source>
</evidence>
<accession>A0A1S7U9Q0</accession>
<dbReference type="RefSeq" id="WP_080855236.1">
    <property type="nucleotide sequence ID" value="NZ_LT009777.1"/>
</dbReference>
<evidence type="ECO:0000313" key="5">
    <source>
        <dbReference type="EMBL" id="CVI63654.1"/>
    </source>
</evidence>
<dbReference type="Pfam" id="PF06414">
    <property type="entry name" value="Zeta_toxin"/>
    <property type="match status" value="1"/>
</dbReference>
<keyword evidence="2" id="KW-0067">ATP-binding</keyword>
<feature type="compositionally biased region" description="Basic and acidic residues" evidence="3">
    <location>
        <begin position="593"/>
        <end position="602"/>
    </location>
</feature>
<organism evidence="5 6">
    <name type="scientific">Agrobacterium deltaense NCPPB 1641</name>
    <dbReference type="NCBI Taxonomy" id="1183425"/>
    <lineage>
        <taxon>Bacteria</taxon>
        <taxon>Pseudomonadati</taxon>
        <taxon>Pseudomonadota</taxon>
        <taxon>Alphaproteobacteria</taxon>
        <taxon>Hyphomicrobiales</taxon>
        <taxon>Rhizobiaceae</taxon>
        <taxon>Rhizobium/Agrobacterium group</taxon>
        <taxon>Agrobacterium</taxon>
    </lineage>
</organism>
<feature type="region of interest" description="Disordered" evidence="3">
    <location>
        <begin position="583"/>
        <end position="602"/>
    </location>
</feature>
<dbReference type="GO" id="GO:0005524">
    <property type="term" value="F:ATP binding"/>
    <property type="evidence" value="ECO:0007669"/>
    <property type="project" value="UniProtKB-KW"/>
</dbReference>
<feature type="region of interest" description="Disordered" evidence="3">
    <location>
        <begin position="382"/>
        <end position="408"/>
    </location>
</feature>
<feature type="domain" description="Zeta toxin" evidence="4">
    <location>
        <begin position="46"/>
        <end position="223"/>
    </location>
</feature>
<dbReference type="Gene3D" id="3.40.50.300">
    <property type="entry name" value="P-loop containing nucleotide triphosphate hydrolases"/>
    <property type="match status" value="1"/>
</dbReference>
<dbReference type="Proteomes" id="UP000192140">
    <property type="component" value="Unassembled WGS sequence"/>
</dbReference>
<gene>
    <name evidence="5" type="ORF">AGR7A_pAt20318</name>
</gene>
<name>A0A1S7U9Q0_9HYPH</name>
<feature type="compositionally biased region" description="Polar residues" evidence="3">
    <location>
        <begin position="393"/>
        <end position="406"/>
    </location>
</feature>
<proteinExistence type="predicted"/>
<protein>
    <recommendedName>
        <fullName evidence="4">Zeta toxin domain-containing protein</fullName>
    </recommendedName>
</protein>
<dbReference type="SUPFAM" id="SSF52540">
    <property type="entry name" value="P-loop containing nucleoside triphosphate hydrolases"/>
    <property type="match status" value="1"/>
</dbReference>
<keyword evidence="6" id="KW-1185">Reference proteome</keyword>
<dbReference type="GO" id="GO:0016301">
    <property type="term" value="F:kinase activity"/>
    <property type="evidence" value="ECO:0007669"/>
    <property type="project" value="InterPro"/>
</dbReference>